<name>A0A9Q3GEV6_9BASI</name>
<evidence type="ECO:0000313" key="3">
    <source>
        <dbReference type="Proteomes" id="UP000765509"/>
    </source>
</evidence>
<dbReference type="Proteomes" id="UP000765509">
    <property type="component" value="Unassembled WGS sequence"/>
</dbReference>
<accession>A0A9Q3GEV6</accession>
<proteinExistence type="predicted"/>
<gene>
    <name evidence="2" type="ORF">O181_004455</name>
</gene>
<dbReference type="EMBL" id="AVOT02000867">
    <property type="protein sequence ID" value="MBW0464740.1"/>
    <property type="molecule type" value="Genomic_DNA"/>
</dbReference>
<feature type="compositionally biased region" description="Pro residues" evidence="1">
    <location>
        <begin position="145"/>
        <end position="159"/>
    </location>
</feature>
<reference evidence="2" key="1">
    <citation type="submission" date="2021-03" db="EMBL/GenBank/DDBJ databases">
        <title>Draft genome sequence of rust myrtle Austropuccinia psidii MF-1, a brazilian biotype.</title>
        <authorList>
            <person name="Quecine M.C."/>
            <person name="Pachon D.M.R."/>
            <person name="Bonatelli M.L."/>
            <person name="Correr F.H."/>
            <person name="Franceschini L.M."/>
            <person name="Leite T.F."/>
            <person name="Margarido G.R.A."/>
            <person name="Almeida C.A."/>
            <person name="Ferrarezi J.A."/>
            <person name="Labate C.A."/>
        </authorList>
    </citation>
    <scope>NUCLEOTIDE SEQUENCE</scope>
    <source>
        <strain evidence="2">MF-1</strain>
    </source>
</reference>
<dbReference type="AlphaFoldDB" id="A0A9Q3GEV6"/>
<feature type="region of interest" description="Disordered" evidence="1">
    <location>
        <begin position="105"/>
        <end position="159"/>
    </location>
</feature>
<keyword evidence="3" id="KW-1185">Reference proteome</keyword>
<evidence type="ECO:0000313" key="2">
    <source>
        <dbReference type="EMBL" id="MBW0464740.1"/>
    </source>
</evidence>
<comment type="caution">
    <text evidence="2">The sequence shown here is derived from an EMBL/GenBank/DDBJ whole genome shotgun (WGS) entry which is preliminary data.</text>
</comment>
<evidence type="ECO:0000256" key="1">
    <source>
        <dbReference type="SAM" id="MobiDB-lite"/>
    </source>
</evidence>
<organism evidence="2 3">
    <name type="scientific">Austropuccinia psidii MF-1</name>
    <dbReference type="NCBI Taxonomy" id="1389203"/>
    <lineage>
        <taxon>Eukaryota</taxon>
        <taxon>Fungi</taxon>
        <taxon>Dikarya</taxon>
        <taxon>Basidiomycota</taxon>
        <taxon>Pucciniomycotina</taxon>
        <taxon>Pucciniomycetes</taxon>
        <taxon>Pucciniales</taxon>
        <taxon>Sphaerophragmiaceae</taxon>
        <taxon>Austropuccinia</taxon>
    </lineage>
</organism>
<sequence>MKFPYHSAPRILSEKLPSCQPHPALIKSPNQALDFNIIKQHKFPQKLQHLQLIINQSFHIPAHHLIFHQVVSSHSFFYEIPSYQIFYFFPEHSCSELDKAKKVSTRISSQTSIDAGSSDEQANPPPQISPQAVSSQCQHNDKNCPIPPPPKVNIPQPAP</sequence>
<protein>
    <submittedName>
        <fullName evidence="2">Uncharacterized protein</fullName>
    </submittedName>
</protein>
<feature type="compositionally biased region" description="Polar residues" evidence="1">
    <location>
        <begin position="105"/>
        <end position="121"/>
    </location>
</feature>
<feature type="compositionally biased region" description="Polar residues" evidence="1">
    <location>
        <begin position="129"/>
        <end position="138"/>
    </location>
</feature>